<evidence type="ECO:0000313" key="1">
    <source>
        <dbReference type="EMBL" id="KAA1133820.1"/>
    </source>
</evidence>
<dbReference type="EMBL" id="VDEP01000070">
    <property type="protein sequence ID" value="KAA1133820.1"/>
    <property type="molecule type" value="Genomic_DNA"/>
</dbReference>
<proteinExistence type="predicted"/>
<protein>
    <submittedName>
        <fullName evidence="1">Uncharacterized protein</fullName>
    </submittedName>
</protein>
<accession>A0A5B0S7G0</accession>
<organism evidence="1 2">
    <name type="scientific">Puccinia graminis f. sp. tritici</name>
    <dbReference type="NCBI Taxonomy" id="56615"/>
    <lineage>
        <taxon>Eukaryota</taxon>
        <taxon>Fungi</taxon>
        <taxon>Dikarya</taxon>
        <taxon>Basidiomycota</taxon>
        <taxon>Pucciniomycotina</taxon>
        <taxon>Pucciniomycetes</taxon>
        <taxon>Pucciniales</taxon>
        <taxon>Pucciniaceae</taxon>
        <taxon>Puccinia</taxon>
    </lineage>
</organism>
<reference evidence="1 2" key="1">
    <citation type="submission" date="2019-05" db="EMBL/GenBank/DDBJ databases">
        <title>Emergence of the Ug99 lineage of the wheat stem rust pathogen through somatic hybridization.</title>
        <authorList>
            <person name="Li F."/>
            <person name="Upadhyaya N.M."/>
            <person name="Sperschneider J."/>
            <person name="Matny O."/>
            <person name="Nguyen-Phuc H."/>
            <person name="Mago R."/>
            <person name="Raley C."/>
            <person name="Miller M.E."/>
            <person name="Silverstein K.A.T."/>
            <person name="Henningsen E."/>
            <person name="Hirsch C.D."/>
            <person name="Visser B."/>
            <person name="Pretorius Z.A."/>
            <person name="Steffenson B.J."/>
            <person name="Schwessinger B."/>
            <person name="Dodds P.N."/>
            <person name="Figueroa M."/>
        </authorList>
    </citation>
    <scope>NUCLEOTIDE SEQUENCE [LARGE SCALE GENOMIC DNA]</scope>
    <source>
        <strain evidence="1 2">Ug99</strain>
    </source>
</reference>
<gene>
    <name evidence="1" type="ORF">PGTUg99_022697</name>
</gene>
<comment type="caution">
    <text evidence="1">The sequence shown here is derived from an EMBL/GenBank/DDBJ whole genome shotgun (WGS) entry which is preliminary data.</text>
</comment>
<dbReference type="Proteomes" id="UP000325313">
    <property type="component" value="Unassembled WGS sequence"/>
</dbReference>
<name>A0A5B0S7G0_PUCGR</name>
<sequence length="104" mass="11924">MGLASSIYKARYNCQCSSLCGPHAIRAPRRGQKLCVKWLKPSPVDKFHEVEPASECKTPPECEDTESINLRLSYGQAIHYSLRLSSRFQPDQWVNNRFHVTRTT</sequence>
<dbReference type="AlphaFoldDB" id="A0A5B0S7G0"/>
<evidence type="ECO:0000313" key="2">
    <source>
        <dbReference type="Proteomes" id="UP000325313"/>
    </source>
</evidence>